<feature type="compositionally biased region" description="Basic and acidic residues" evidence="2">
    <location>
        <begin position="64"/>
        <end position="76"/>
    </location>
</feature>
<dbReference type="AlphaFoldDB" id="A0A317Z236"/>
<comment type="caution">
    <text evidence="4">The sequence shown here is derived from an EMBL/GenBank/DDBJ whole genome shotgun (WGS) entry which is preliminary data.</text>
</comment>
<dbReference type="GO" id="GO:0004386">
    <property type="term" value="F:helicase activity"/>
    <property type="evidence" value="ECO:0007669"/>
    <property type="project" value="UniProtKB-KW"/>
</dbReference>
<dbReference type="Proteomes" id="UP000246351">
    <property type="component" value="Unassembled WGS sequence"/>
</dbReference>
<accession>A0A317Z236</accession>
<reference evidence="4 5" key="1">
    <citation type="journal article" date="2018" name="Vet. Microbiol.">
        <title>Clonal diversity and geographic distribution of methicillin-resistant Staphylococcus pseudintermedius from Australian animals: Discovery of novel sequence types.</title>
        <authorList>
            <person name="Worthing K.A."/>
            <person name="Abraham S."/>
            <person name="Coombs G.W."/>
            <person name="Pang S."/>
            <person name="Saputra S."/>
            <person name="Jordan D."/>
            <person name="Trott D.J."/>
            <person name="Norris J.M."/>
        </authorList>
    </citation>
    <scope>NUCLEOTIDE SEQUENCE [LARGE SCALE GENOMIC DNA]</scope>
    <source>
        <strain evidence="4 5">ST71 3</strain>
    </source>
</reference>
<feature type="non-terminal residue" evidence="4">
    <location>
        <position position="1"/>
    </location>
</feature>
<comment type="similarity">
    <text evidence="1">Belongs to the DnaB/DnaD family.</text>
</comment>
<evidence type="ECO:0000313" key="4">
    <source>
        <dbReference type="EMBL" id="PWZ93284.1"/>
    </source>
</evidence>
<protein>
    <submittedName>
        <fullName evidence="4">Helicase DnaB</fullName>
    </submittedName>
</protein>
<keyword evidence="4" id="KW-0347">Helicase</keyword>
<evidence type="ECO:0000259" key="3">
    <source>
        <dbReference type="Pfam" id="PF07261"/>
    </source>
</evidence>
<evidence type="ECO:0000256" key="2">
    <source>
        <dbReference type="SAM" id="MobiDB-lite"/>
    </source>
</evidence>
<evidence type="ECO:0000256" key="1">
    <source>
        <dbReference type="ARBA" id="ARBA00093462"/>
    </source>
</evidence>
<dbReference type="EMBL" id="QEIV01002593">
    <property type="protein sequence ID" value="PWZ93284.1"/>
    <property type="molecule type" value="Genomic_DNA"/>
</dbReference>
<keyword evidence="4" id="KW-0067">ATP-binding</keyword>
<feature type="region of interest" description="Disordered" evidence="2">
    <location>
        <begin position="64"/>
        <end position="113"/>
    </location>
</feature>
<gene>
    <name evidence="4" type="ORF">DD924_20300</name>
</gene>
<keyword evidence="4" id="KW-0378">Hydrolase</keyword>
<organism evidence="4 5">
    <name type="scientific">Staphylococcus pseudintermedius</name>
    <dbReference type="NCBI Taxonomy" id="283734"/>
    <lineage>
        <taxon>Bacteria</taxon>
        <taxon>Bacillati</taxon>
        <taxon>Bacillota</taxon>
        <taxon>Bacilli</taxon>
        <taxon>Bacillales</taxon>
        <taxon>Staphylococcaceae</taxon>
        <taxon>Staphylococcus</taxon>
        <taxon>Staphylococcus intermedius group</taxon>
    </lineage>
</organism>
<dbReference type="Pfam" id="PF07261">
    <property type="entry name" value="DnaB_2"/>
    <property type="match status" value="1"/>
</dbReference>
<proteinExistence type="inferred from homology"/>
<dbReference type="InterPro" id="IPR006343">
    <property type="entry name" value="DnaB/C_C"/>
</dbReference>
<sequence>KDMVEELVQREGFNFGVINILLQYVMQKTDNNLPEKYVYSVASTWKKSGVTDARSAYEKAMEIQKNQEKSKQKRMESYSQNTNGPFYNKKEKQPRWVTHPEEYEQKEEDQEALEKDRAAFLKRLKQKRRAGED</sequence>
<name>A0A317Z236_STAPS</name>
<feature type="domain" description="DnaB/C C-terminal" evidence="3">
    <location>
        <begin position="3"/>
        <end position="58"/>
    </location>
</feature>
<feature type="compositionally biased region" description="Basic and acidic residues" evidence="2">
    <location>
        <begin position="88"/>
        <end position="103"/>
    </location>
</feature>
<keyword evidence="4" id="KW-0547">Nucleotide-binding</keyword>
<evidence type="ECO:0000313" key="5">
    <source>
        <dbReference type="Proteomes" id="UP000246351"/>
    </source>
</evidence>